<keyword evidence="1" id="KW-0732">Signal</keyword>
<feature type="chain" id="PRO_5017763967" evidence="1">
    <location>
        <begin position="35"/>
        <end position="207"/>
    </location>
</feature>
<sequence>MRPYREVVGSVFLRRWFKGTAAGIASPFIASVLAACLATNAGSAAAQGAFSVTSSDLRDGGSFGNAQVYDQNDCKGANASPQLSWRNAPAGTKSFAVTIFDTDAPGPGWWHWAVAQIPPSVKTLPSNASASGYLKKIGAIEARNDWGDVGYGGPCPPPGKPHRYIVTVFALNTMDLRLGPARHAQMFDHEINTSVLAKAELTATYGR</sequence>
<reference evidence="2" key="1">
    <citation type="submission" date="2018-08" db="EMBL/GenBank/DDBJ databases">
        <title>Paraburkholderia sp. DHOM06 isolated from forest soil.</title>
        <authorList>
            <person name="Gao Z.-H."/>
            <person name="Qiu L.-H."/>
        </authorList>
    </citation>
    <scope>NUCLEOTIDE SEQUENCE [LARGE SCALE GENOMIC DNA]</scope>
    <source>
        <strain evidence="2">DHOM06</strain>
    </source>
</reference>
<organism evidence="2 3">
    <name type="scientific">Trinickia dinghuensis</name>
    <dbReference type="NCBI Taxonomy" id="2291023"/>
    <lineage>
        <taxon>Bacteria</taxon>
        <taxon>Pseudomonadati</taxon>
        <taxon>Pseudomonadota</taxon>
        <taxon>Betaproteobacteria</taxon>
        <taxon>Burkholderiales</taxon>
        <taxon>Burkholderiaceae</taxon>
        <taxon>Trinickia</taxon>
    </lineage>
</organism>
<dbReference type="Gene3D" id="3.90.280.10">
    <property type="entry name" value="PEBP-like"/>
    <property type="match status" value="1"/>
</dbReference>
<dbReference type="SUPFAM" id="SSF49777">
    <property type="entry name" value="PEBP-like"/>
    <property type="match status" value="1"/>
</dbReference>
<comment type="caution">
    <text evidence="2">The sequence shown here is derived from an EMBL/GenBank/DDBJ whole genome shotgun (WGS) entry which is preliminary data.</text>
</comment>
<dbReference type="NCBIfam" id="TIGR00481">
    <property type="entry name" value="YbhB/YbcL family Raf kinase inhibitor-like protein"/>
    <property type="match status" value="1"/>
</dbReference>
<dbReference type="OrthoDB" id="9797506at2"/>
<dbReference type="Pfam" id="PF01161">
    <property type="entry name" value="PBP"/>
    <property type="match status" value="1"/>
</dbReference>
<name>A0A3D8JYL9_9BURK</name>
<dbReference type="RefSeq" id="WP_115534022.1">
    <property type="nucleotide sequence ID" value="NZ_QRGA01000007.1"/>
</dbReference>
<dbReference type="InterPro" id="IPR005247">
    <property type="entry name" value="YbhB_YbcL/LppC-like"/>
</dbReference>
<dbReference type="AlphaFoldDB" id="A0A3D8JYL9"/>
<dbReference type="EMBL" id="QRGA01000007">
    <property type="protein sequence ID" value="RDU98263.1"/>
    <property type="molecule type" value="Genomic_DNA"/>
</dbReference>
<dbReference type="CDD" id="cd00865">
    <property type="entry name" value="PEBP_bact_arch"/>
    <property type="match status" value="1"/>
</dbReference>
<evidence type="ECO:0000313" key="3">
    <source>
        <dbReference type="Proteomes" id="UP000256838"/>
    </source>
</evidence>
<protein>
    <submittedName>
        <fullName evidence="2">YbhB/YbcL family Raf kinase inhibitor-like protein</fullName>
    </submittedName>
</protein>
<proteinExistence type="predicted"/>
<dbReference type="PANTHER" id="PTHR30289:SF1">
    <property type="entry name" value="PEBP (PHOSPHATIDYLETHANOLAMINE-BINDING PROTEIN) FAMILY PROTEIN"/>
    <property type="match status" value="1"/>
</dbReference>
<keyword evidence="3" id="KW-1185">Reference proteome</keyword>
<accession>A0A3D8JYL9</accession>
<dbReference type="PANTHER" id="PTHR30289">
    <property type="entry name" value="UNCHARACTERIZED PROTEIN YBCL-RELATED"/>
    <property type="match status" value="1"/>
</dbReference>
<dbReference type="InterPro" id="IPR036610">
    <property type="entry name" value="PEBP-like_sf"/>
</dbReference>
<feature type="signal peptide" evidence="1">
    <location>
        <begin position="1"/>
        <end position="34"/>
    </location>
</feature>
<dbReference type="InterPro" id="IPR008914">
    <property type="entry name" value="PEBP"/>
</dbReference>
<gene>
    <name evidence="2" type="ORF">DWV00_13150</name>
</gene>
<evidence type="ECO:0000313" key="2">
    <source>
        <dbReference type="EMBL" id="RDU98263.1"/>
    </source>
</evidence>
<dbReference type="Proteomes" id="UP000256838">
    <property type="component" value="Unassembled WGS sequence"/>
</dbReference>
<evidence type="ECO:0000256" key="1">
    <source>
        <dbReference type="SAM" id="SignalP"/>
    </source>
</evidence>